<feature type="coiled-coil region" evidence="4">
    <location>
        <begin position="542"/>
        <end position="576"/>
    </location>
</feature>
<dbReference type="PANTHER" id="PTHR45138:SF9">
    <property type="entry name" value="DIGUANYLATE CYCLASE DGCM-RELATED"/>
    <property type="match status" value="1"/>
</dbReference>
<dbReference type="EC" id="2.7.7.65" evidence="1"/>
<dbReference type="PANTHER" id="PTHR45138">
    <property type="entry name" value="REGULATORY COMPONENTS OF SENSORY TRANSDUCTION SYSTEM"/>
    <property type="match status" value="1"/>
</dbReference>
<dbReference type="Gene3D" id="3.40.50.2300">
    <property type="match status" value="2"/>
</dbReference>
<dbReference type="GO" id="GO:0016829">
    <property type="term" value="F:lyase activity"/>
    <property type="evidence" value="ECO:0007669"/>
    <property type="project" value="UniProtKB-KW"/>
</dbReference>
<proteinExistence type="predicted"/>
<dbReference type="RefSeq" id="WP_354003805.1">
    <property type="nucleotide sequence ID" value="NZ_CAKLDM010000001.1"/>
</dbReference>
<keyword evidence="4" id="KW-0175">Coiled coil</keyword>
<evidence type="ECO:0000259" key="5">
    <source>
        <dbReference type="PROSITE" id="PS50887"/>
    </source>
</evidence>
<dbReference type="CDD" id="cd01949">
    <property type="entry name" value="GGDEF"/>
    <property type="match status" value="1"/>
</dbReference>
<feature type="domain" description="GGDEF" evidence="5">
    <location>
        <begin position="604"/>
        <end position="740"/>
    </location>
</feature>
<dbReference type="SUPFAM" id="SSF53822">
    <property type="entry name" value="Periplasmic binding protein-like I"/>
    <property type="match status" value="1"/>
</dbReference>
<sequence>MNYEQIGEQILAITERYKVPSILYNSVFTSRDLIPRTKYQYWVGSVTPDDEEAGVHLAEQLLLKAKKRKLEQINMLVINGNMKEISAQQRNQGLHQFIKHNPNISIVAETEAGVNWSRSESKHQFMEYYRKHPEINMVWAASDNLGLGVKDAIEELSLPKDTILVGSIDWQPEALQTIKKQPNYISVGGHFTEAAWGIVLLKDYLQGNDFVSESTQFHTQMYPITHQNIKMFQSFTDDNWQRIDFNELSKERNSEQLYNFSIKYLLDTHYQNTKALKLTEEELQWLKQHDTFRLAIDIDWPPFEFVNELGVYQGMSADYIKLVAERLGVELRPSINMSWSEVVEAAKRRELDMYPALAITPERKSYLKFTRPYLSFPMMIITNQDIPFIGDIDALNDAEVAIVKGYASHEMLRENHPRIKLFEAKTVSEALEAVSSGKVKAYVGNIATANYVIRRDGFTHLKISGATPYHFDLSMAVRSDWPILHTILQKALDSLSENEKNIIYSRWVTLRYDHGFDYSLVWKVIAISIVLLVFLSYWTKKLSNLNLKLNSEIAERKVIEEQLRQEKKKIEKLSITDPLTGLYNRRHYNKVLPDEIRRAQRSNDWLSFVILDVDSFKQYNDNYGHHNGDSQLIDIAKTLKSHCHRASDYCFRLGGEEFGIIFSSLSPEEAAAFVERLRAAIEHLQIEHKHSCVASVVTASFGLVTTNASNYEIEQLYEAADTALYKAKNSGRNRVEASVLFMEGAEKS</sequence>
<dbReference type="CDD" id="cd06324">
    <property type="entry name" value="PBP1_ABC_sugar_binding-like"/>
    <property type="match status" value="1"/>
</dbReference>
<accession>A0ABN8DZM5</accession>
<keyword evidence="6" id="KW-0456">Lyase</keyword>
<protein>
    <recommendedName>
        <fullName evidence="2">Autoinducer 2-binding periplasmic protein LuxP</fullName>
        <ecNumber evidence="1">2.7.7.65</ecNumber>
    </recommendedName>
</protein>
<dbReference type="EMBL" id="CAKLDM010000001">
    <property type="protein sequence ID" value="CAH0537243.1"/>
    <property type="molecule type" value="Genomic_DNA"/>
</dbReference>
<dbReference type="Pfam" id="PF00990">
    <property type="entry name" value="GGDEF"/>
    <property type="match status" value="1"/>
</dbReference>
<evidence type="ECO:0000256" key="2">
    <source>
        <dbReference type="ARBA" id="ARBA00022181"/>
    </source>
</evidence>
<dbReference type="InterPro" id="IPR029787">
    <property type="entry name" value="Nucleotide_cyclase"/>
</dbReference>
<dbReference type="SUPFAM" id="SSF55073">
    <property type="entry name" value="Nucleotide cyclase"/>
    <property type="match status" value="1"/>
</dbReference>
<dbReference type="InterPro" id="IPR001638">
    <property type="entry name" value="Solute-binding_3/MltF_N"/>
</dbReference>
<dbReference type="Gene3D" id="3.30.70.270">
    <property type="match status" value="1"/>
</dbReference>
<organism evidence="6 7">
    <name type="scientific">Vibrio marisflavi CECT 7928</name>
    <dbReference type="NCBI Taxonomy" id="634439"/>
    <lineage>
        <taxon>Bacteria</taxon>
        <taxon>Pseudomonadati</taxon>
        <taxon>Pseudomonadota</taxon>
        <taxon>Gammaproteobacteria</taxon>
        <taxon>Vibrionales</taxon>
        <taxon>Vibrionaceae</taxon>
        <taxon>Vibrio</taxon>
    </lineage>
</organism>
<dbReference type="PROSITE" id="PS50887">
    <property type="entry name" value="GGDEF"/>
    <property type="match status" value="1"/>
</dbReference>
<dbReference type="InterPro" id="IPR025997">
    <property type="entry name" value="SBP_2_dom"/>
</dbReference>
<dbReference type="InterPro" id="IPR000160">
    <property type="entry name" value="GGDEF_dom"/>
</dbReference>
<dbReference type="CDD" id="cd01007">
    <property type="entry name" value="PBP2_BvgS_HisK_like"/>
    <property type="match status" value="1"/>
</dbReference>
<comment type="catalytic activity">
    <reaction evidence="3">
        <text>2 GTP = 3',3'-c-di-GMP + 2 diphosphate</text>
        <dbReference type="Rhea" id="RHEA:24898"/>
        <dbReference type="ChEBI" id="CHEBI:33019"/>
        <dbReference type="ChEBI" id="CHEBI:37565"/>
        <dbReference type="ChEBI" id="CHEBI:58805"/>
        <dbReference type="EC" id="2.7.7.65"/>
    </reaction>
</comment>
<evidence type="ECO:0000256" key="4">
    <source>
        <dbReference type="SAM" id="Coils"/>
    </source>
</evidence>
<keyword evidence="7" id="KW-1185">Reference proteome</keyword>
<dbReference type="Pfam" id="PF00497">
    <property type="entry name" value="SBP_bac_3"/>
    <property type="match status" value="1"/>
</dbReference>
<dbReference type="InterPro" id="IPR028082">
    <property type="entry name" value="Peripla_BP_I"/>
</dbReference>
<dbReference type="SMART" id="SM00062">
    <property type="entry name" value="PBPb"/>
    <property type="match status" value="1"/>
</dbReference>
<dbReference type="SUPFAM" id="SSF53850">
    <property type="entry name" value="Periplasmic binding protein-like II"/>
    <property type="match status" value="1"/>
</dbReference>
<evidence type="ECO:0000313" key="7">
    <source>
        <dbReference type="Proteomes" id="UP000838748"/>
    </source>
</evidence>
<comment type="caution">
    <text evidence="6">The sequence shown here is derived from an EMBL/GenBank/DDBJ whole genome shotgun (WGS) entry which is preliminary data.</text>
</comment>
<dbReference type="SMART" id="SM00267">
    <property type="entry name" value="GGDEF"/>
    <property type="match status" value="1"/>
</dbReference>
<evidence type="ECO:0000256" key="1">
    <source>
        <dbReference type="ARBA" id="ARBA00012528"/>
    </source>
</evidence>
<reference evidence="6" key="1">
    <citation type="submission" date="2021-11" db="EMBL/GenBank/DDBJ databases">
        <authorList>
            <person name="Rodrigo-Torres L."/>
            <person name="Arahal R. D."/>
            <person name="Lucena T."/>
        </authorList>
    </citation>
    <scope>NUCLEOTIDE SEQUENCE</scope>
    <source>
        <strain evidence="6">CECT 7928</strain>
    </source>
</reference>
<evidence type="ECO:0000313" key="6">
    <source>
        <dbReference type="EMBL" id="CAH0537243.1"/>
    </source>
</evidence>
<dbReference type="NCBIfam" id="TIGR00254">
    <property type="entry name" value="GGDEF"/>
    <property type="match status" value="1"/>
</dbReference>
<dbReference type="InterPro" id="IPR050469">
    <property type="entry name" value="Diguanylate_Cyclase"/>
</dbReference>
<dbReference type="Proteomes" id="UP000838748">
    <property type="component" value="Unassembled WGS sequence"/>
</dbReference>
<gene>
    <name evidence="6" type="primary">mltF_1</name>
    <name evidence="6" type="ORF">VMF7928_01011</name>
</gene>
<dbReference type="Gene3D" id="3.40.190.10">
    <property type="entry name" value="Periplasmic binding protein-like II"/>
    <property type="match status" value="2"/>
</dbReference>
<dbReference type="Pfam" id="PF13407">
    <property type="entry name" value="Peripla_BP_4"/>
    <property type="match status" value="1"/>
</dbReference>
<dbReference type="InterPro" id="IPR043128">
    <property type="entry name" value="Rev_trsase/Diguanyl_cyclase"/>
</dbReference>
<evidence type="ECO:0000256" key="3">
    <source>
        <dbReference type="ARBA" id="ARBA00034247"/>
    </source>
</evidence>
<name>A0ABN8DZM5_9VIBR</name>